<sequence length="304" mass="35263">MTRQQYINRYAKVAIAEMNQFHIPASITMAQGCLESGDGNSSLARDANNHFGIKCNNGWTGKSVRHDDDSRRECFRKYKSAWESYRDHSLFLRNNVRYAALFKLKITDYKGWARGLKKAGYATDPRYPERLIRIIEQYQLYDLDKNYDATKEAVATSGKEQPDYSEQPSGKEDNRIDHFSIDISDSQSVVERNGTKSIRARKGDTYEELAAEYGLKDWEIFNYNDTEKGHEPAESSIVYLEMKPSRAASGNNYHIALAGETMWQISQQYGIRLKSLYRKNRMKQGDEPKPGQQIWLRKKKPRKR</sequence>
<dbReference type="SUPFAM" id="SSF54106">
    <property type="entry name" value="LysM domain"/>
    <property type="match status" value="1"/>
</dbReference>
<evidence type="ECO:0000313" key="7">
    <source>
        <dbReference type="EMBL" id="GET32203.1"/>
    </source>
</evidence>
<feature type="region of interest" description="Disordered" evidence="5">
    <location>
        <begin position="281"/>
        <end position="304"/>
    </location>
</feature>
<evidence type="ECO:0000256" key="4">
    <source>
        <dbReference type="ARBA" id="ARBA00032108"/>
    </source>
</evidence>
<dbReference type="SMART" id="SM00047">
    <property type="entry name" value="LYZ2"/>
    <property type="match status" value="1"/>
</dbReference>
<evidence type="ECO:0000256" key="1">
    <source>
        <dbReference type="ARBA" id="ARBA00022529"/>
    </source>
</evidence>
<dbReference type="PROSITE" id="PS51782">
    <property type="entry name" value="LYSM"/>
    <property type="match status" value="1"/>
</dbReference>
<evidence type="ECO:0000256" key="5">
    <source>
        <dbReference type="SAM" id="MobiDB-lite"/>
    </source>
</evidence>
<feature type="domain" description="LysM" evidence="6">
    <location>
        <begin position="252"/>
        <end position="296"/>
    </location>
</feature>
<name>A0A5M4AX58_9BACT</name>
<dbReference type="InterPro" id="IPR018392">
    <property type="entry name" value="LysM"/>
</dbReference>
<evidence type="ECO:0000313" key="8">
    <source>
        <dbReference type="Proteomes" id="UP000391834"/>
    </source>
</evidence>
<organism evidence="7 8">
    <name type="scientific">Prolixibacter bellariivorans</name>
    <dbReference type="NCBI Taxonomy" id="314319"/>
    <lineage>
        <taxon>Bacteria</taxon>
        <taxon>Pseudomonadati</taxon>
        <taxon>Bacteroidota</taxon>
        <taxon>Bacteroidia</taxon>
        <taxon>Marinilabiliales</taxon>
        <taxon>Prolixibacteraceae</taxon>
        <taxon>Prolixibacter</taxon>
    </lineage>
</organism>
<dbReference type="Proteomes" id="UP000391834">
    <property type="component" value="Unassembled WGS sequence"/>
</dbReference>
<dbReference type="AlphaFoldDB" id="A0A5M4AX58"/>
<dbReference type="Gene3D" id="1.10.530.10">
    <property type="match status" value="1"/>
</dbReference>
<evidence type="ECO:0000256" key="3">
    <source>
        <dbReference type="ARBA" id="ARBA00022801"/>
    </source>
</evidence>
<dbReference type="InterPro" id="IPR002901">
    <property type="entry name" value="MGlyc_endo_b_GlcNAc-like_dom"/>
</dbReference>
<dbReference type="EMBL" id="BLAX01000001">
    <property type="protein sequence ID" value="GET32203.1"/>
    <property type="molecule type" value="Genomic_DNA"/>
</dbReference>
<comment type="caution">
    <text evidence="7">The sequence shown here is derived from an EMBL/GenBank/DDBJ whole genome shotgun (WGS) entry which is preliminary data.</text>
</comment>
<dbReference type="PROSITE" id="PS51257">
    <property type="entry name" value="PROKAR_LIPOPROTEIN"/>
    <property type="match status" value="1"/>
</dbReference>
<dbReference type="Pfam" id="PF01832">
    <property type="entry name" value="Glucosaminidase"/>
    <property type="match status" value="1"/>
</dbReference>
<evidence type="ECO:0000259" key="6">
    <source>
        <dbReference type="PROSITE" id="PS51782"/>
    </source>
</evidence>
<dbReference type="PANTHER" id="PTHR33308:SF9">
    <property type="entry name" value="PEPTIDOGLYCAN HYDROLASE FLGJ"/>
    <property type="match status" value="1"/>
</dbReference>
<dbReference type="SMART" id="SM00257">
    <property type="entry name" value="LysM"/>
    <property type="match status" value="1"/>
</dbReference>
<feature type="region of interest" description="Disordered" evidence="5">
    <location>
        <begin position="152"/>
        <end position="175"/>
    </location>
</feature>
<keyword evidence="2" id="KW-0081">Bacteriolytic enzyme</keyword>
<dbReference type="GO" id="GO:0031640">
    <property type="term" value="P:killing of cells of another organism"/>
    <property type="evidence" value="ECO:0007669"/>
    <property type="project" value="UniProtKB-KW"/>
</dbReference>
<dbReference type="Pfam" id="PF01476">
    <property type="entry name" value="LysM"/>
    <property type="match status" value="1"/>
</dbReference>
<reference evidence="7 8" key="1">
    <citation type="submission" date="2019-10" db="EMBL/GenBank/DDBJ databases">
        <title>Prolixibacter strains distinguished by the presence of nitrate reductase genes were adept at nitrate-dependent anaerobic corrosion of metallic iron and carbon steel.</title>
        <authorList>
            <person name="Iino T."/>
            <person name="Shono N."/>
            <person name="Ito K."/>
            <person name="Nakamura R."/>
            <person name="Sueoka K."/>
            <person name="Harayama S."/>
            <person name="Ohkuma M."/>
        </authorList>
    </citation>
    <scope>NUCLEOTIDE SEQUENCE [LARGE SCALE GENOMIC DNA]</scope>
    <source>
        <strain evidence="7 8">JCM 13498</strain>
    </source>
</reference>
<proteinExistence type="predicted"/>
<gene>
    <name evidence="7" type="ORF">PbJCM13498_10660</name>
</gene>
<accession>A0A5M4AX58</accession>
<dbReference type="GO" id="GO:0042742">
    <property type="term" value="P:defense response to bacterium"/>
    <property type="evidence" value="ECO:0007669"/>
    <property type="project" value="UniProtKB-KW"/>
</dbReference>
<evidence type="ECO:0000256" key="2">
    <source>
        <dbReference type="ARBA" id="ARBA00022638"/>
    </source>
</evidence>
<dbReference type="PANTHER" id="PTHR33308">
    <property type="entry name" value="PEPTIDOGLYCAN HYDROLASE FLGJ"/>
    <property type="match status" value="1"/>
</dbReference>
<dbReference type="Gene3D" id="3.10.350.10">
    <property type="entry name" value="LysM domain"/>
    <property type="match status" value="1"/>
</dbReference>
<protein>
    <recommendedName>
        <fullName evidence="4">Peptidoglycan hydrolase</fullName>
    </recommendedName>
</protein>
<dbReference type="InterPro" id="IPR036779">
    <property type="entry name" value="LysM_dom_sf"/>
</dbReference>
<keyword evidence="1" id="KW-0929">Antimicrobial</keyword>
<dbReference type="CDD" id="cd00118">
    <property type="entry name" value="LysM"/>
    <property type="match status" value="1"/>
</dbReference>
<keyword evidence="8" id="KW-1185">Reference proteome</keyword>
<dbReference type="GO" id="GO:0004040">
    <property type="term" value="F:amidase activity"/>
    <property type="evidence" value="ECO:0007669"/>
    <property type="project" value="InterPro"/>
</dbReference>
<keyword evidence="3" id="KW-0378">Hydrolase</keyword>
<dbReference type="InterPro" id="IPR051056">
    <property type="entry name" value="Glycosyl_Hydrolase_73"/>
</dbReference>